<dbReference type="InterPro" id="IPR058240">
    <property type="entry name" value="rSAM_sf"/>
</dbReference>
<dbReference type="GO" id="GO:0046872">
    <property type="term" value="F:metal ion binding"/>
    <property type="evidence" value="ECO:0007669"/>
    <property type="project" value="UniProtKB-KW"/>
</dbReference>
<sequence>MNDKSFYLVSLGCAKNTVDSESMASLLMQAGYQPVEKPSQAGILIVNTCGFIKPARDESISELRKLAHKKRRGQFLIAAGCLTERYREEVVAQVPGVDGIIGTRRWMDILDVVQQLRTQPPRTLYHLPDAPTVGTDEHGVLRVSRQGPSAYLKIADGCRRPCAYCSIPLIKGTAVSRPPEIIAREARLLQDSGLQELILIAQDTTDYGHDLGLQDGLATLIEQITHAAPALPWLRILYAYPGYVTDRLIELMANTPQVLHYLDMPLQHAHPETLKRMRRPANVDWVFKTVENMRAAMPDLALRTTFIIGYPGETEEEFQTLLDFIQEIKFDRVGVFPFSFEPGTTSELLGDPIPTEVKEERIARLMHLQETISLSRNQTLVGKTLPVLVEGIQNGVAVGRSYRDAPEIDGMVFAEGDAQIGKIVPVMVTGALVHDLTGSVIPQPA</sequence>
<keyword evidence="2 8" id="KW-0963">Cytoplasm</keyword>
<dbReference type="PANTHER" id="PTHR43837">
    <property type="entry name" value="RIBOSOMAL PROTEIN S12 METHYLTHIOTRANSFERASE RIMO"/>
    <property type="match status" value="1"/>
</dbReference>
<name>A0A0S7BGK3_9CHLR</name>
<evidence type="ECO:0000259" key="11">
    <source>
        <dbReference type="PROSITE" id="PS51918"/>
    </source>
</evidence>
<dbReference type="STRING" id="360412.LARV_01930"/>
<dbReference type="FunFam" id="3.80.30.20:FF:000001">
    <property type="entry name" value="tRNA-2-methylthio-N(6)-dimethylallyladenosine synthase 2"/>
    <property type="match status" value="1"/>
</dbReference>
<dbReference type="GO" id="GO:0005829">
    <property type="term" value="C:cytosol"/>
    <property type="evidence" value="ECO:0007669"/>
    <property type="project" value="TreeGrafter"/>
</dbReference>
<dbReference type="EMBL" id="DF967972">
    <property type="protein sequence ID" value="GAP14164.1"/>
    <property type="molecule type" value="Genomic_DNA"/>
</dbReference>
<dbReference type="GO" id="GO:0005840">
    <property type="term" value="C:ribosome"/>
    <property type="evidence" value="ECO:0007669"/>
    <property type="project" value="UniProtKB-KW"/>
</dbReference>
<dbReference type="GO" id="GO:0103039">
    <property type="term" value="F:protein methylthiotransferase activity"/>
    <property type="evidence" value="ECO:0007669"/>
    <property type="project" value="UniProtKB-EC"/>
</dbReference>
<keyword evidence="5 8" id="KW-0479">Metal-binding</keyword>
<dbReference type="PANTHER" id="PTHR43837:SF1">
    <property type="entry name" value="RIBOSOMAL PROTEIN US12 METHYLTHIOTRANSFERASE RIMO"/>
    <property type="match status" value="1"/>
</dbReference>
<feature type="binding site" evidence="8">
    <location>
        <position position="165"/>
    </location>
    <ligand>
        <name>[4Fe-4S] cluster</name>
        <dbReference type="ChEBI" id="CHEBI:49883"/>
        <label>2</label>
        <note>4Fe-4S-S-AdoMet</note>
    </ligand>
</feature>
<dbReference type="SFLD" id="SFLDG01082">
    <property type="entry name" value="B12-binding_domain_containing"/>
    <property type="match status" value="1"/>
</dbReference>
<dbReference type="AlphaFoldDB" id="A0A0S7BGK3"/>
<dbReference type="SFLD" id="SFLDG01061">
    <property type="entry name" value="methylthiotransferase"/>
    <property type="match status" value="1"/>
</dbReference>
<dbReference type="Pfam" id="PF00919">
    <property type="entry name" value="UPF0004"/>
    <property type="match status" value="1"/>
</dbReference>
<evidence type="ECO:0000256" key="1">
    <source>
        <dbReference type="ARBA" id="ARBA00022485"/>
    </source>
</evidence>
<dbReference type="RefSeq" id="WP_075073451.1">
    <property type="nucleotide sequence ID" value="NZ_DF967972.1"/>
</dbReference>
<keyword evidence="1 8" id="KW-0004">4Fe-4S</keyword>
<dbReference type="PROSITE" id="PS50926">
    <property type="entry name" value="TRAM"/>
    <property type="match status" value="1"/>
</dbReference>
<keyword evidence="12" id="KW-0689">Ribosomal protein</keyword>
<dbReference type="InterPro" id="IPR005839">
    <property type="entry name" value="Methylthiotransferase"/>
</dbReference>
<dbReference type="InterPro" id="IPR005840">
    <property type="entry name" value="Ribosomal_uS12_MeSTrfase_RimO"/>
</dbReference>
<keyword evidence="12" id="KW-0687">Ribonucleoprotein</keyword>
<evidence type="ECO:0000256" key="5">
    <source>
        <dbReference type="ARBA" id="ARBA00022723"/>
    </source>
</evidence>
<dbReference type="NCBIfam" id="TIGR00089">
    <property type="entry name" value="MiaB/RimO family radical SAM methylthiotransferase"/>
    <property type="match status" value="1"/>
</dbReference>
<dbReference type="InterPro" id="IPR020612">
    <property type="entry name" value="Methylthiotransferase_CS"/>
</dbReference>
<accession>A0A0S7BGK3</accession>
<evidence type="ECO:0000256" key="7">
    <source>
        <dbReference type="ARBA" id="ARBA00023014"/>
    </source>
</evidence>
<dbReference type="InterPro" id="IPR006638">
    <property type="entry name" value="Elp3/MiaA/NifB-like_rSAM"/>
</dbReference>
<feature type="domain" description="Radical SAM core" evidence="11">
    <location>
        <begin position="144"/>
        <end position="375"/>
    </location>
</feature>
<dbReference type="SFLD" id="SFLDS00029">
    <property type="entry name" value="Radical_SAM"/>
    <property type="match status" value="1"/>
</dbReference>
<dbReference type="Pfam" id="PF18693">
    <property type="entry name" value="TRAM_2"/>
    <property type="match status" value="1"/>
</dbReference>
<dbReference type="EC" id="2.8.4.4" evidence="8"/>
<proteinExistence type="inferred from homology"/>
<evidence type="ECO:0000256" key="2">
    <source>
        <dbReference type="ARBA" id="ARBA00022490"/>
    </source>
</evidence>
<evidence type="ECO:0000259" key="10">
    <source>
        <dbReference type="PROSITE" id="PS51449"/>
    </source>
</evidence>
<dbReference type="Gene3D" id="3.40.50.12160">
    <property type="entry name" value="Methylthiotransferase, N-terminal domain"/>
    <property type="match status" value="1"/>
</dbReference>
<feature type="binding site" evidence="8">
    <location>
        <position position="13"/>
    </location>
    <ligand>
        <name>[4Fe-4S] cluster</name>
        <dbReference type="ChEBI" id="CHEBI:49883"/>
        <label>1</label>
    </ligand>
</feature>
<comment type="cofactor">
    <cofactor evidence="8">
        <name>[4Fe-4S] cluster</name>
        <dbReference type="ChEBI" id="CHEBI:49883"/>
    </cofactor>
    <text evidence="8">Binds 2 [4Fe-4S] clusters. One cluster is coordinated with 3 cysteines and an exchangeable S-adenosyl-L-methionine.</text>
</comment>
<dbReference type="PROSITE" id="PS51918">
    <property type="entry name" value="RADICAL_SAM"/>
    <property type="match status" value="1"/>
</dbReference>
<dbReference type="OrthoDB" id="9805215at2"/>
<evidence type="ECO:0000256" key="6">
    <source>
        <dbReference type="ARBA" id="ARBA00023004"/>
    </source>
</evidence>
<dbReference type="HAMAP" id="MF_01865">
    <property type="entry name" value="MTTase_RimO"/>
    <property type="match status" value="1"/>
</dbReference>
<dbReference type="SFLD" id="SFLDF00274">
    <property type="entry name" value="ribosomal_protein_S12_methylth"/>
    <property type="match status" value="1"/>
</dbReference>
<organism evidence="12">
    <name type="scientific">Longilinea arvoryzae</name>
    <dbReference type="NCBI Taxonomy" id="360412"/>
    <lineage>
        <taxon>Bacteria</taxon>
        <taxon>Bacillati</taxon>
        <taxon>Chloroflexota</taxon>
        <taxon>Anaerolineae</taxon>
        <taxon>Anaerolineales</taxon>
        <taxon>Anaerolineaceae</taxon>
        <taxon>Longilinea</taxon>
    </lineage>
</organism>
<dbReference type="Gene3D" id="2.40.50.140">
    <property type="entry name" value="Nucleic acid-binding proteins"/>
    <property type="match status" value="1"/>
</dbReference>
<dbReference type="InterPro" id="IPR023404">
    <property type="entry name" value="rSAM_horseshoe"/>
</dbReference>
<dbReference type="PROSITE" id="PS01278">
    <property type="entry name" value="MTTASE_RADICAL"/>
    <property type="match status" value="1"/>
</dbReference>
<evidence type="ECO:0000313" key="12">
    <source>
        <dbReference type="EMBL" id="GAP14164.1"/>
    </source>
</evidence>
<gene>
    <name evidence="8" type="primary">rimO</name>
    <name evidence="12" type="ORF">LARV_01930</name>
</gene>
<reference evidence="12" key="1">
    <citation type="submission" date="2015-07" db="EMBL/GenBank/DDBJ databases">
        <title>Draft Genome Sequences of Anaerolinea thermolimosa IMO-1, Bellilinea caldifistulae GOMI-1, Leptolinea tardivitalis YMTK-2, Levilinea saccharolytica KIBI-1,Longilinea arvoryzae KOME-1, Previously Described as Members of the Anaerolineaceae (Chloroflexi).</title>
        <authorList>
            <person name="Sekiguchi Y."/>
            <person name="Ohashi A."/>
            <person name="Matsuura N."/>
            <person name="Tourlousse M.D."/>
        </authorList>
    </citation>
    <scope>NUCLEOTIDE SEQUENCE [LARGE SCALE GENOMIC DNA]</scope>
    <source>
        <strain evidence="12">KOME-1</strain>
    </source>
</reference>
<feature type="binding site" evidence="8">
    <location>
        <position position="81"/>
    </location>
    <ligand>
        <name>[4Fe-4S] cluster</name>
        <dbReference type="ChEBI" id="CHEBI:49883"/>
        <label>1</label>
    </ligand>
</feature>
<feature type="domain" description="MTTase N-terminal" evidence="10">
    <location>
        <begin position="4"/>
        <end position="118"/>
    </location>
</feature>
<feature type="binding site" evidence="8">
    <location>
        <position position="158"/>
    </location>
    <ligand>
        <name>[4Fe-4S] cluster</name>
        <dbReference type="ChEBI" id="CHEBI:49883"/>
        <label>2</label>
        <note>4Fe-4S-S-AdoMet</note>
    </ligand>
</feature>
<comment type="similarity">
    <text evidence="8">Belongs to the methylthiotransferase family. RimO subfamily.</text>
</comment>
<evidence type="ECO:0000313" key="13">
    <source>
        <dbReference type="Proteomes" id="UP000055060"/>
    </source>
</evidence>
<dbReference type="InterPro" id="IPR002792">
    <property type="entry name" value="TRAM_dom"/>
</dbReference>
<keyword evidence="7 8" id="KW-0411">Iron-sulfur</keyword>
<dbReference type="CDD" id="cd01335">
    <property type="entry name" value="Radical_SAM"/>
    <property type="match status" value="1"/>
</dbReference>
<evidence type="ECO:0000256" key="8">
    <source>
        <dbReference type="HAMAP-Rule" id="MF_01865"/>
    </source>
</evidence>
<dbReference type="PROSITE" id="PS51449">
    <property type="entry name" value="MTTASE_N"/>
    <property type="match status" value="1"/>
</dbReference>
<dbReference type="InterPro" id="IPR012340">
    <property type="entry name" value="NA-bd_OB-fold"/>
</dbReference>
<keyword evidence="4 8" id="KW-0949">S-adenosyl-L-methionine</keyword>
<keyword evidence="13" id="KW-1185">Reference proteome</keyword>
<dbReference type="GO" id="GO:0035600">
    <property type="term" value="P:tRNA methylthiolation"/>
    <property type="evidence" value="ECO:0007669"/>
    <property type="project" value="UniProtKB-ARBA"/>
</dbReference>
<dbReference type="Pfam" id="PF04055">
    <property type="entry name" value="Radical_SAM"/>
    <property type="match status" value="1"/>
</dbReference>
<dbReference type="GO" id="GO:0051539">
    <property type="term" value="F:4 iron, 4 sulfur cluster binding"/>
    <property type="evidence" value="ECO:0007669"/>
    <property type="project" value="UniProtKB-UniRule"/>
</dbReference>
<dbReference type="SUPFAM" id="SSF102114">
    <property type="entry name" value="Radical SAM enzymes"/>
    <property type="match status" value="1"/>
</dbReference>
<evidence type="ECO:0000256" key="3">
    <source>
        <dbReference type="ARBA" id="ARBA00022679"/>
    </source>
</evidence>
<dbReference type="InterPro" id="IPR038135">
    <property type="entry name" value="Methylthiotransferase_N_sf"/>
</dbReference>
<evidence type="ECO:0000256" key="4">
    <source>
        <dbReference type="ARBA" id="ARBA00022691"/>
    </source>
</evidence>
<dbReference type="InterPro" id="IPR013848">
    <property type="entry name" value="Methylthiotransferase_N"/>
</dbReference>
<feature type="binding site" evidence="8">
    <location>
        <position position="162"/>
    </location>
    <ligand>
        <name>[4Fe-4S] cluster</name>
        <dbReference type="ChEBI" id="CHEBI:49883"/>
        <label>2</label>
        <note>4Fe-4S-S-AdoMet</note>
    </ligand>
</feature>
<comment type="subcellular location">
    <subcellularLocation>
        <location evidence="8">Cytoplasm</location>
    </subcellularLocation>
</comment>
<dbReference type="Gene3D" id="3.80.30.20">
    <property type="entry name" value="tm_1862 like domain"/>
    <property type="match status" value="1"/>
</dbReference>
<protein>
    <recommendedName>
        <fullName evidence="8">Ribosomal protein uS12 methylthiotransferase RimO</fullName>
        <shortName evidence="8">uS12 MTTase</shortName>
        <shortName evidence="8">uS12 methylthiotransferase</shortName>
        <ecNumber evidence="8">2.8.4.4</ecNumber>
    </recommendedName>
    <alternativeName>
        <fullName evidence="8">Ribosomal protein uS12 (aspartate-C(3))-methylthiotransferase</fullName>
    </alternativeName>
    <alternativeName>
        <fullName evidence="8">Ribosome maturation factor RimO</fullName>
    </alternativeName>
</protein>
<dbReference type="GO" id="GO:0035599">
    <property type="term" value="F:aspartic acid methylthiotransferase activity"/>
    <property type="evidence" value="ECO:0007669"/>
    <property type="project" value="TreeGrafter"/>
</dbReference>
<evidence type="ECO:0000259" key="9">
    <source>
        <dbReference type="PROSITE" id="PS50926"/>
    </source>
</evidence>
<feature type="domain" description="TRAM" evidence="9">
    <location>
        <begin position="378"/>
        <end position="442"/>
    </location>
</feature>
<comment type="catalytic activity">
    <reaction evidence="8">
        <text>L-aspartate(89)-[ribosomal protein uS12]-hydrogen + (sulfur carrier)-SH + AH2 + 2 S-adenosyl-L-methionine = 3-methylsulfanyl-L-aspartate(89)-[ribosomal protein uS12]-hydrogen + (sulfur carrier)-H + 5'-deoxyadenosine + L-methionine + A + S-adenosyl-L-homocysteine + 2 H(+)</text>
        <dbReference type="Rhea" id="RHEA:37087"/>
        <dbReference type="Rhea" id="RHEA-COMP:10460"/>
        <dbReference type="Rhea" id="RHEA-COMP:10461"/>
        <dbReference type="Rhea" id="RHEA-COMP:14737"/>
        <dbReference type="Rhea" id="RHEA-COMP:14739"/>
        <dbReference type="ChEBI" id="CHEBI:13193"/>
        <dbReference type="ChEBI" id="CHEBI:15378"/>
        <dbReference type="ChEBI" id="CHEBI:17319"/>
        <dbReference type="ChEBI" id="CHEBI:17499"/>
        <dbReference type="ChEBI" id="CHEBI:29917"/>
        <dbReference type="ChEBI" id="CHEBI:29961"/>
        <dbReference type="ChEBI" id="CHEBI:57844"/>
        <dbReference type="ChEBI" id="CHEBI:57856"/>
        <dbReference type="ChEBI" id="CHEBI:59789"/>
        <dbReference type="ChEBI" id="CHEBI:64428"/>
        <dbReference type="ChEBI" id="CHEBI:73599"/>
        <dbReference type="EC" id="2.8.4.4"/>
    </reaction>
</comment>
<feature type="binding site" evidence="8">
    <location>
        <position position="49"/>
    </location>
    <ligand>
        <name>[4Fe-4S] cluster</name>
        <dbReference type="ChEBI" id="CHEBI:49883"/>
        <label>1</label>
    </ligand>
</feature>
<comment type="function">
    <text evidence="8">Catalyzes the methylthiolation of an aspartic acid residue of ribosomal protein uS12.</text>
</comment>
<keyword evidence="3 8" id="KW-0808">Transferase</keyword>
<dbReference type="SMART" id="SM00729">
    <property type="entry name" value="Elp3"/>
    <property type="match status" value="1"/>
</dbReference>
<keyword evidence="6 8" id="KW-0408">Iron</keyword>
<dbReference type="NCBIfam" id="TIGR01125">
    <property type="entry name" value="30S ribosomal protein S12 methylthiotransferase RimO"/>
    <property type="match status" value="1"/>
</dbReference>
<dbReference type="InterPro" id="IPR007197">
    <property type="entry name" value="rSAM"/>
</dbReference>
<dbReference type="Proteomes" id="UP000055060">
    <property type="component" value="Unassembled WGS sequence"/>
</dbReference>